<dbReference type="CDD" id="cd04301">
    <property type="entry name" value="NAT_SF"/>
    <property type="match status" value="1"/>
</dbReference>
<dbReference type="InterPro" id="IPR000182">
    <property type="entry name" value="GNAT_dom"/>
</dbReference>
<organism evidence="2 3">
    <name type="scientific">Paenibacillus albilobatus</name>
    <dbReference type="NCBI Taxonomy" id="2716884"/>
    <lineage>
        <taxon>Bacteria</taxon>
        <taxon>Bacillati</taxon>
        <taxon>Bacillota</taxon>
        <taxon>Bacilli</taxon>
        <taxon>Bacillales</taxon>
        <taxon>Paenibacillaceae</taxon>
        <taxon>Paenibacillus</taxon>
    </lineage>
</organism>
<comment type="caution">
    <text evidence="2">The sequence shown here is derived from an EMBL/GenBank/DDBJ whole genome shotgun (WGS) entry which is preliminary data.</text>
</comment>
<keyword evidence="3" id="KW-1185">Reference proteome</keyword>
<evidence type="ECO:0000259" key="1">
    <source>
        <dbReference type="Pfam" id="PF00583"/>
    </source>
</evidence>
<feature type="domain" description="N-acetyltransferase" evidence="1">
    <location>
        <begin position="46"/>
        <end position="113"/>
    </location>
</feature>
<dbReference type="GO" id="GO:0016747">
    <property type="term" value="F:acyltransferase activity, transferring groups other than amino-acyl groups"/>
    <property type="evidence" value="ECO:0007669"/>
    <property type="project" value="InterPro"/>
</dbReference>
<evidence type="ECO:0000313" key="3">
    <source>
        <dbReference type="Proteomes" id="UP000679779"/>
    </source>
</evidence>
<dbReference type="AlphaFoldDB" id="A0A919XJG0"/>
<evidence type="ECO:0000313" key="2">
    <source>
        <dbReference type="EMBL" id="GIO31383.1"/>
    </source>
</evidence>
<dbReference type="EMBL" id="BORQ01000003">
    <property type="protein sequence ID" value="GIO31383.1"/>
    <property type="molecule type" value="Genomic_DNA"/>
</dbReference>
<gene>
    <name evidence="2" type="ORF">J2TS6_25240</name>
</gene>
<name>A0A919XJG0_9BACL</name>
<dbReference type="InterPro" id="IPR016181">
    <property type="entry name" value="Acyl_CoA_acyltransferase"/>
</dbReference>
<dbReference type="Gene3D" id="3.40.630.30">
    <property type="match status" value="1"/>
</dbReference>
<reference evidence="2" key="1">
    <citation type="submission" date="2021-03" db="EMBL/GenBank/DDBJ databases">
        <title>Antimicrobial resistance genes in bacteria isolated from Japanese honey, and their potential for conferring macrolide and lincosamide resistance in the American foulbrood pathogen Paenibacillus larvae.</title>
        <authorList>
            <person name="Okamoto M."/>
            <person name="Kumagai M."/>
            <person name="Kanamori H."/>
            <person name="Takamatsu D."/>
        </authorList>
    </citation>
    <scope>NUCLEOTIDE SEQUENCE</scope>
    <source>
        <strain evidence="2">J2TS6</strain>
    </source>
</reference>
<dbReference type="Proteomes" id="UP000679779">
    <property type="component" value="Unassembled WGS sequence"/>
</dbReference>
<dbReference type="Pfam" id="PF00583">
    <property type="entry name" value="Acetyltransf_1"/>
    <property type="match status" value="1"/>
</dbReference>
<sequence length="172" mass="18967">MQITSFSPRGDWNRQHARVLRFLFEHGGKCLMREDYLLFARVTEPELREPGTSLLLATVRGEGGPVLAGVSFVAGYGKKAFLIAVHPLYRRKGIGSALLKAQLERLGQLECRAGLNRIPFIGLCFKAGLTAFSLSQAPAGRTLLHFEGKVPNTVRLKAVPSKEGERCCRFPS</sequence>
<proteinExistence type="predicted"/>
<dbReference type="SUPFAM" id="SSF55729">
    <property type="entry name" value="Acyl-CoA N-acyltransferases (Nat)"/>
    <property type="match status" value="1"/>
</dbReference>
<dbReference type="RefSeq" id="WP_160043241.1">
    <property type="nucleotide sequence ID" value="NZ_BORQ01000003.1"/>
</dbReference>
<accession>A0A919XJG0</accession>
<protein>
    <recommendedName>
        <fullName evidence="1">N-acetyltransferase domain-containing protein</fullName>
    </recommendedName>
</protein>